<evidence type="ECO:0000256" key="4">
    <source>
        <dbReference type="ARBA" id="ARBA00022643"/>
    </source>
</evidence>
<accession>L0KTX1</accession>
<dbReference type="Pfam" id="PF03358">
    <property type="entry name" value="FMN_red"/>
    <property type="match status" value="1"/>
</dbReference>
<reference evidence="8" key="1">
    <citation type="submission" date="2012-02" db="EMBL/GenBank/DDBJ databases">
        <title>Complete sequence of chromosome of Methanomethylovorans hollandica DSM 15978.</title>
        <authorList>
            <person name="Lucas S."/>
            <person name="Copeland A."/>
            <person name="Lapidus A."/>
            <person name="Glavina del Rio T."/>
            <person name="Dalin E."/>
            <person name="Tice H."/>
            <person name="Bruce D."/>
            <person name="Goodwin L."/>
            <person name="Pitluck S."/>
            <person name="Peters L."/>
            <person name="Mikhailova N."/>
            <person name="Held B."/>
            <person name="Kyrpides N."/>
            <person name="Mavromatis K."/>
            <person name="Ivanova N."/>
            <person name="Brettin T."/>
            <person name="Detter J.C."/>
            <person name="Han C."/>
            <person name="Larimer F."/>
            <person name="Land M."/>
            <person name="Hauser L."/>
            <person name="Markowitz V."/>
            <person name="Cheng J.-F."/>
            <person name="Hugenholtz P."/>
            <person name="Woyke T."/>
            <person name="Wu D."/>
            <person name="Spring S."/>
            <person name="Schroeder M."/>
            <person name="Brambilla E."/>
            <person name="Klenk H.-P."/>
            <person name="Eisen J.A."/>
        </authorList>
    </citation>
    <scope>NUCLEOTIDE SEQUENCE [LARGE SCALE GENOMIC DNA]</scope>
    <source>
        <strain evidence="8">DSM 15978 / NBRC 107637 / DMS1</strain>
    </source>
</reference>
<dbReference type="SUPFAM" id="SSF52218">
    <property type="entry name" value="Flavoproteins"/>
    <property type="match status" value="1"/>
</dbReference>
<evidence type="ECO:0000256" key="1">
    <source>
        <dbReference type="ARBA" id="ARBA00001917"/>
    </source>
</evidence>
<dbReference type="InterPro" id="IPR005025">
    <property type="entry name" value="FMN_Rdtase-like_dom"/>
</dbReference>
<dbReference type="AlphaFoldDB" id="L0KTX1"/>
<organism evidence="7 8">
    <name type="scientific">Methanomethylovorans hollandica (strain DSM 15978 / NBRC 107637 / DMS1)</name>
    <dbReference type="NCBI Taxonomy" id="867904"/>
    <lineage>
        <taxon>Archaea</taxon>
        <taxon>Methanobacteriati</taxon>
        <taxon>Methanobacteriota</taxon>
        <taxon>Stenosarchaea group</taxon>
        <taxon>Methanomicrobia</taxon>
        <taxon>Methanosarcinales</taxon>
        <taxon>Methanosarcinaceae</taxon>
        <taxon>Methanomethylovorans</taxon>
    </lineage>
</organism>
<keyword evidence="3" id="KW-0285">Flavoprotein</keyword>
<dbReference type="InterPro" id="IPR029039">
    <property type="entry name" value="Flavoprotein-like_sf"/>
</dbReference>
<evidence type="ECO:0000313" key="8">
    <source>
        <dbReference type="Proteomes" id="UP000010866"/>
    </source>
</evidence>
<proteinExistence type="inferred from homology"/>
<dbReference type="PANTHER" id="PTHR43278">
    <property type="entry name" value="NAD(P)H-DEPENDENT FMN-CONTAINING OXIDOREDUCTASE YWQN-RELATED"/>
    <property type="match status" value="1"/>
</dbReference>
<evidence type="ECO:0000313" key="7">
    <source>
        <dbReference type="EMBL" id="AGB48852.1"/>
    </source>
</evidence>
<protein>
    <submittedName>
        <fullName evidence="7">Multimeric flavodoxin WrbA</fullName>
    </submittedName>
</protein>
<evidence type="ECO:0000256" key="3">
    <source>
        <dbReference type="ARBA" id="ARBA00022630"/>
    </source>
</evidence>
<dbReference type="KEGG" id="mhz:Metho_0587"/>
<dbReference type="GO" id="GO:0016491">
    <property type="term" value="F:oxidoreductase activity"/>
    <property type="evidence" value="ECO:0007669"/>
    <property type="project" value="InterPro"/>
</dbReference>
<feature type="domain" description="NADPH-dependent FMN reductase-like" evidence="6">
    <location>
        <begin position="4"/>
        <end position="152"/>
    </location>
</feature>
<comment type="cofactor">
    <cofactor evidence="1">
        <name>FMN</name>
        <dbReference type="ChEBI" id="CHEBI:58210"/>
    </cofactor>
</comment>
<keyword evidence="4" id="KW-0288">FMN</keyword>
<sequence length="189" mass="20573">MINMKILGISASPNKGGSNDKLIEKVLGIAKNRDFEVDSVLMSSSKIAPCTACGMCRYEEICPIDDDMQQVYRKLKDADAIVVSSPVYFGTVTAQVKALFDRSVLSRRQDFQLKNKVGAALAVGGSRNGGQEKTIQTIHDWMHIHGMIVVGDGGHFGGILQKPALDDVEGMQTVVDTINKVCDVLEKMK</sequence>
<evidence type="ECO:0000259" key="6">
    <source>
        <dbReference type="Pfam" id="PF03358"/>
    </source>
</evidence>
<dbReference type="STRING" id="867904.Metho_0587"/>
<dbReference type="InterPro" id="IPR051796">
    <property type="entry name" value="ISF_SsuE-like"/>
</dbReference>
<dbReference type="HOGENOM" id="CLU_050993_3_0_2"/>
<evidence type="ECO:0000256" key="2">
    <source>
        <dbReference type="ARBA" id="ARBA00001966"/>
    </source>
</evidence>
<dbReference type="PANTHER" id="PTHR43278:SF1">
    <property type="entry name" value="IRON-SULFUR FLAVOPROTEIN MJ1083"/>
    <property type="match status" value="1"/>
</dbReference>
<dbReference type="EMBL" id="CP003362">
    <property type="protein sequence ID" value="AGB48852.1"/>
    <property type="molecule type" value="Genomic_DNA"/>
</dbReference>
<comment type="cofactor">
    <cofactor evidence="2">
        <name>[4Fe-4S] cluster</name>
        <dbReference type="ChEBI" id="CHEBI:49883"/>
    </cofactor>
</comment>
<dbReference type="Proteomes" id="UP000010866">
    <property type="component" value="Chromosome"/>
</dbReference>
<evidence type="ECO:0000256" key="5">
    <source>
        <dbReference type="ARBA" id="ARBA00038292"/>
    </source>
</evidence>
<gene>
    <name evidence="7" type="ordered locus">Metho_0587</name>
</gene>
<dbReference type="Gene3D" id="3.40.50.360">
    <property type="match status" value="1"/>
</dbReference>
<comment type="similarity">
    <text evidence="5">Belongs to the SsuE family. Isf subfamily.</text>
</comment>
<keyword evidence="8" id="KW-1185">Reference proteome</keyword>
<name>L0KTX1_METHD</name>